<evidence type="ECO:0000313" key="3">
    <source>
        <dbReference type="Proteomes" id="UP000264217"/>
    </source>
</evidence>
<evidence type="ECO:0000256" key="1">
    <source>
        <dbReference type="SAM" id="Phobius"/>
    </source>
</evidence>
<keyword evidence="1" id="KW-0812">Transmembrane</keyword>
<sequence length="149" mass="16561">MKIIVITLAAAGIFYTFNKGCVDFLKWYMSLQLLPQLFIGFAFGGVSWLMGRAINLLLLHWSYQQFSSVLPGLILLGASWLFHSILLFSAFKFAFFELSWSSVSAIILAVELSVYPLVAVYYQSKALNKSGVVTACPAKESFADITAIR</sequence>
<feature type="transmembrane region" description="Helical" evidence="1">
    <location>
        <begin position="103"/>
        <end position="122"/>
    </location>
</feature>
<protein>
    <submittedName>
        <fullName evidence="2">Uncharacterized protein</fullName>
    </submittedName>
</protein>
<feature type="transmembrane region" description="Helical" evidence="1">
    <location>
        <begin position="70"/>
        <end position="91"/>
    </location>
</feature>
<keyword evidence="1" id="KW-1133">Transmembrane helix</keyword>
<feature type="transmembrane region" description="Helical" evidence="1">
    <location>
        <begin position="34"/>
        <end position="58"/>
    </location>
</feature>
<keyword evidence="3" id="KW-1185">Reference proteome</keyword>
<comment type="caution">
    <text evidence="2">The sequence shown here is derived from an EMBL/GenBank/DDBJ whole genome shotgun (WGS) entry which is preliminary data.</text>
</comment>
<dbReference type="Proteomes" id="UP000264217">
    <property type="component" value="Unassembled WGS sequence"/>
</dbReference>
<evidence type="ECO:0000313" key="2">
    <source>
        <dbReference type="EMBL" id="RFZ95617.1"/>
    </source>
</evidence>
<reference evidence="2 3" key="1">
    <citation type="submission" date="2018-08" db="EMBL/GenBank/DDBJ databases">
        <title>Mucilaginibacter sp. MYSH2.</title>
        <authorList>
            <person name="Seo T."/>
        </authorList>
    </citation>
    <scope>NUCLEOTIDE SEQUENCE [LARGE SCALE GENOMIC DNA]</scope>
    <source>
        <strain evidence="2 3">MYSH2</strain>
    </source>
</reference>
<dbReference type="EMBL" id="QWDC01000001">
    <property type="protein sequence ID" value="RFZ95617.1"/>
    <property type="molecule type" value="Genomic_DNA"/>
</dbReference>
<gene>
    <name evidence="2" type="ORF">D0C36_08900</name>
</gene>
<name>A0A372P1J9_9SPHI</name>
<accession>A0A372P1J9</accession>
<keyword evidence="1" id="KW-0472">Membrane</keyword>
<proteinExistence type="predicted"/>
<organism evidence="2 3">
    <name type="scientific">Mucilaginibacter conchicola</name>
    <dbReference type="NCBI Taxonomy" id="2303333"/>
    <lineage>
        <taxon>Bacteria</taxon>
        <taxon>Pseudomonadati</taxon>
        <taxon>Bacteroidota</taxon>
        <taxon>Sphingobacteriia</taxon>
        <taxon>Sphingobacteriales</taxon>
        <taxon>Sphingobacteriaceae</taxon>
        <taxon>Mucilaginibacter</taxon>
    </lineage>
</organism>
<dbReference type="AlphaFoldDB" id="A0A372P1J9"/>